<dbReference type="STRING" id="760192.Halhy_2763"/>
<dbReference type="OrthoDB" id="9804482at2"/>
<dbReference type="CDD" id="cd08071">
    <property type="entry name" value="MPN_DUF2466"/>
    <property type="match status" value="1"/>
</dbReference>
<keyword evidence="4" id="KW-0862">Zinc</keyword>
<proteinExistence type="inferred from homology"/>
<dbReference type="Pfam" id="PF20582">
    <property type="entry name" value="UPF0758_N"/>
    <property type="match status" value="1"/>
</dbReference>
<feature type="domain" description="MPN" evidence="7">
    <location>
        <begin position="112"/>
        <end position="234"/>
    </location>
</feature>
<keyword evidence="1" id="KW-0645">Protease</keyword>
<dbReference type="Pfam" id="PF04002">
    <property type="entry name" value="RadC"/>
    <property type="match status" value="1"/>
</dbReference>
<keyword evidence="5" id="KW-0482">Metalloprotease</keyword>
<dbReference type="GO" id="GO:0046872">
    <property type="term" value="F:metal ion binding"/>
    <property type="evidence" value="ECO:0007669"/>
    <property type="project" value="UniProtKB-KW"/>
</dbReference>
<keyword evidence="9" id="KW-1185">Reference proteome</keyword>
<sequence>MYHDPKERISIKGWAEEDRPREKLLLKGKKQLTDAELLAIILGSGNRDESALGLAQRILHAYDADLNELGRCSVKELSERFNGVGEAKAISIIAALELGHRRQLLPLQKRPLISSSKDAYLALAPLVLDLSTEEFWILLLNQANRMVGREKISAGGFSSTVVDARVIFKKALEYNAASIVLCHNHPSGNLRPSQADLDLTQSLRKAGLQLDILVQDHLIVSEAGYLSFADEGIF</sequence>
<name>F4L1Z8_HALH1</name>
<dbReference type="PANTHER" id="PTHR30471">
    <property type="entry name" value="DNA REPAIR PROTEIN RADC"/>
    <property type="match status" value="1"/>
</dbReference>
<protein>
    <submittedName>
        <fullName evidence="8">DNA repair protein RadC</fullName>
    </submittedName>
</protein>
<accession>F4L1Z8</accession>
<dbReference type="GO" id="GO:0006508">
    <property type="term" value="P:proteolysis"/>
    <property type="evidence" value="ECO:0007669"/>
    <property type="project" value="UniProtKB-KW"/>
</dbReference>
<gene>
    <name evidence="8" type="ordered locus">Halhy_2763</name>
</gene>
<dbReference type="Proteomes" id="UP000008461">
    <property type="component" value="Chromosome"/>
</dbReference>
<dbReference type="eggNOG" id="COG2003">
    <property type="taxonomic scope" value="Bacteria"/>
</dbReference>
<evidence type="ECO:0000256" key="6">
    <source>
        <dbReference type="RuleBase" id="RU003797"/>
    </source>
</evidence>
<reference evidence="8 9" key="1">
    <citation type="journal article" date="2011" name="Stand. Genomic Sci.">
        <title>Complete genome sequence of Haliscomenobacter hydrossis type strain (O).</title>
        <authorList>
            <consortium name="US DOE Joint Genome Institute (JGI-PGF)"/>
            <person name="Daligault H."/>
            <person name="Lapidus A."/>
            <person name="Zeytun A."/>
            <person name="Nolan M."/>
            <person name="Lucas S."/>
            <person name="Del Rio T.G."/>
            <person name="Tice H."/>
            <person name="Cheng J.F."/>
            <person name="Tapia R."/>
            <person name="Han C."/>
            <person name="Goodwin L."/>
            <person name="Pitluck S."/>
            <person name="Liolios K."/>
            <person name="Pagani I."/>
            <person name="Ivanova N."/>
            <person name="Huntemann M."/>
            <person name="Mavromatis K."/>
            <person name="Mikhailova N."/>
            <person name="Pati A."/>
            <person name="Chen A."/>
            <person name="Palaniappan K."/>
            <person name="Land M."/>
            <person name="Hauser L."/>
            <person name="Brambilla E.M."/>
            <person name="Rohde M."/>
            <person name="Verbarg S."/>
            <person name="Goker M."/>
            <person name="Bristow J."/>
            <person name="Eisen J.A."/>
            <person name="Markowitz V."/>
            <person name="Hugenholtz P."/>
            <person name="Kyrpides N.C."/>
            <person name="Klenk H.P."/>
            <person name="Woyke T."/>
        </authorList>
    </citation>
    <scope>NUCLEOTIDE SEQUENCE [LARGE SCALE GENOMIC DNA]</scope>
    <source>
        <strain evidence="9">ATCC 27775 / DSM 1100 / LMG 10767 / O</strain>
    </source>
</reference>
<dbReference type="InterPro" id="IPR001405">
    <property type="entry name" value="UPF0758"/>
</dbReference>
<evidence type="ECO:0000313" key="9">
    <source>
        <dbReference type="Proteomes" id="UP000008461"/>
    </source>
</evidence>
<dbReference type="InterPro" id="IPR025657">
    <property type="entry name" value="RadC_JAB"/>
</dbReference>
<organism evidence="8 9">
    <name type="scientific">Haliscomenobacter hydrossis (strain ATCC 27775 / DSM 1100 / LMG 10767 / O)</name>
    <dbReference type="NCBI Taxonomy" id="760192"/>
    <lineage>
        <taxon>Bacteria</taxon>
        <taxon>Pseudomonadati</taxon>
        <taxon>Bacteroidota</taxon>
        <taxon>Saprospiria</taxon>
        <taxon>Saprospirales</taxon>
        <taxon>Haliscomenobacteraceae</taxon>
        <taxon>Haliscomenobacter</taxon>
    </lineage>
</organism>
<dbReference type="PROSITE" id="PS01302">
    <property type="entry name" value="UPF0758"/>
    <property type="match status" value="1"/>
</dbReference>
<dbReference type="KEGG" id="hhy:Halhy_2763"/>
<dbReference type="HOGENOM" id="CLU_073529_0_2_10"/>
<dbReference type="GO" id="GO:0008237">
    <property type="term" value="F:metallopeptidase activity"/>
    <property type="evidence" value="ECO:0007669"/>
    <property type="project" value="UniProtKB-KW"/>
</dbReference>
<evidence type="ECO:0000256" key="1">
    <source>
        <dbReference type="ARBA" id="ARBA00022670"/>
    </source>
</evidence>
<comment type="similarity">
    <text evidence="6">Belongs to the UPF0758 family.</text>
</comment>
<keyword evidence="2" id="KW-0479">Metal-binding</keyword>
<dbReference type="SUPFAM" id="SSF102712">
    <property type="entry name" value="JAB1/MPN domain"/>
    <property type="match status" value="1"/>
</dbReference>
<dbReference type="NCBIfam" id="NF000642">
    <property type="entry name" value="PRK00024.1"/>
    <property type="match status" value="1"/>
</dbReference>
<keyword evidence="3" id="KW-0378">Hydrolase</keyword>
<evidence type="ECO:0000313" key="8">
    <source>
        <dbReference type="EMBL" id="AEE50631.1"/>
    </source>
</evidence>
<dbReference type="PANTHER" id="PTHR30471:SF3">
    <property type="entry name" value="UPF0758 PROTEIN YEES-RELATED"/>
    <property type="match status" value="1"/>
</dbReference>
<evidence type="ECO:0000256" key="4">
    <source>
        <dbReference type="ARBA" id="ARBA00022833"/>
    </source>
</evidence>
<dbReference type="NCBIfam" id="TIGR00608">
    <property type="entry name" value="radc"/>
    <property type="match status" value="1"/>
</dbReference>
<dbReference type="EMBL" id="CP002691">
    <property type="protein sequence ID" value="AEE50631.1"/>
    <property type="molecule type" value="Genomic_DNA"/>
</dbReference>
<dbReference type="InterPro" id="IPR046778">
    <property type="entry name" value="UPF0758_N"/>
</dbReference>
<evidence type="ECO:0000256" key="5">
    <source>
        <dbReference type="ARBA" id="ARBA00023049"/>
    </source>
</evidence>
<evidence type="ECO:0000259" key="7">
    <source>
        <dbReference type="PROSITE" id="PS50249"/>
    </source>
</evidence>
<dbReference type="Gene3D" id="3.40.140.10">
    <property type="entry name" value="Cytidine Deaminase, domain 2"/>
    <property type="match status" value="1"/>
</dbReference>
<evidence type="ECO:0000256" key="3">
    <source>
        <dbReference type="ARBA" id="ARBA00022801"/>
    </source>
</evidence>
<dbReference type="InterPro" id="IPR020891">
    <property type="entry name" value="UPF0758_CS"/>
</dbReference>
<dbReference type="PROSITE" id="PS50249">
    <property type="entry name" value="MPN"/>
    <property type="match status" value="1"/>
</dbReference>
<dbReference type="RefSeq" id="WP_013765179.1">
    <property type="nucleotide sequence ID" value="NC_015510.1"/>
</dbReference>
<reference key="2">
    <citation type="submission" date="2011-04" db="EMBL/GenBank/DDBJ databases">
        <title>Complete sequence of chromosome of Haliscomenobacter hydrossis DSM 1100.</title>
        <authorList>
            <consortium name="US DOE Joint Genome Institute (JGI-PGF)"/>
            <person name="Lucas S."/>
            <person name="Han J."/>
            <person name="Lapidus A."/>
            <person name="Bruce D."/>
            <person name="Goodwin L."/>
            <person name="Pitluck S."/>
            <person name="Peters L."/>
            <person name="Kyrpides N."/>
            <person name="Mavromatis K."/>
            <person name="Ivanova N."/>
            <person name="Ovchinnikova G."/>
            <person name="Pagani I."/>
            <person name="Daligault H."/>
            <person name="Detter J.C."/>
            <person name="Han C."/>
            <person name="Land M."/>
            <person name="Hauser L."/>
            <person name="Markowitz V."/>
            <person name="Cheng J.-F."/>
            <person name="Hugenholtz P."/>
            <person name="Woyke T."/>
            <person name="Wu D."/>
            <person name="Verbarg S."/>
            <person name="Frueling A."/>
            <person name="Brambilla E."/>
            <person name="Klenk H.-P."/>
            <person name="Eisen J.A."/>
        </authorList>
    </citation>
    <scope>NUCLEOTIDE SEQUENCE</scope>
    <source>
        <strain>DSM 1100</strain>
    </source>
</reference>
<dbReference type="AlphaFoldDB" id="F4L1Z8"/>
<dbReference type="InterPro" id="IPR037518">
    <property type="entry name" value="MPN"/>
</dbReference>
<evidence type="ECO:0000256" key="2">
    <source>
        <dbReference type="ARBA" id="ARBA00022723"/>
    </source>
</evidence>